<reference evidence="1" key="1">
    <citation type="journal article" date="2020" name="Nat. Commun.">
        <title>Large-scale genome sequencing of mycorrhizal fungi provides insights into the early evolution of symbiotic traits.</title>
        <authorList>
            <person name="Miyauchi S."/>
            <person name="Kiss E."/>
            <person name="Kuo A."/>
            <person name="Drula E."/>
            <person name="Kohler A."/>
            <person name="Sanchez-Garcia M."/>
            <person name="Morin E."/>
            <person name="Andreopoulos B."/>
            <person name="Barry K.W."/>
            <person name="Bonito G."/>
            <person name="Buee M."/>
            <person name="Carver A."/>
            <person name="Chen C."/>
            <person name="Cichocki N."/>
            <person name="Clum A."/>
            <person name="Culley D."/>
            <person name="Crous P.W."/>
            <person name="Fauchery L."/>
            <person name="Girlanda M."/>
            <person name="Hayes R.D."/>
            <person name="Keri Z."/>
            <person name="LaButti K."/>
            <person name="Lipzen A."/>
            <person name="Lombard V."/>
            <person name="Magnuson J."/>
            <person name="Maillard F."/>
            <person name="Murat C."/>
            <person name="Nolan M."/>
            <person name="Ohm R.A."/>
            <person name="Pangilinan J."/>
            <person name="Pereira M.F."/>
            <person name="Perotto S."/>
            <person name="Peter M."/>
            <person name="Pfister S."/>
            <person name="Riley R."/>
            <person name="Sitrit Y."/>
            <person name="Stielow J.B."/>
            <person name="Szollosi G."/>
            <person name="Zifcakova L."/>
            <person name="Stursova M."/>
            <person name="Spatafora J.W."/>
            <person name="Tedersoo L."/>
            <person name="Vaario L.M."/>
            <person name="Yamada A."/>
            <person name="Yan M."/>
            <person name="Wang P."/>
            <person name="Xu J."/>
            <person name="Bruns T."/>
            <person name="Baldrian P."/>
            <person name="Vilgalys R."/>
            <person name="Dunand C."/>
            <person name="Henrissat B."/>
            <person name="Grigoriev I.V."/>
            <person name="Hibbett D."/>
            <person name="Nagy L.G."/>
            <person name="Martin F.M."/>
        </authorList>
    </citation>
    <scope>NUCLEOTIDE SEQUENCE</scope>
    <source>
        <strain evidence="1">UP504</strain>
    </source>
</reference>
<feature type="non-terminal residue" evidence="1">
    <location>
        <position position="117"/>
    </location>
</feature>
<dbReference type="AlphaFoldDB" id="A0A9P6E1M6"/>
<protein>
    <submittedName>
        <fullName evidence="1">Uncharacterized protein</fullName>
    </submittedName>
</protein>
<organism evidence="1 2">
    <name type="scientific">Hydnum rufescens UP504</name>
    <dbReference type="NCBI Taxonomy" id="1448309"/>
    <lineage>
        <taxon>Eukaryota</taxon>
        <taxon>Fungi</taxon>
        <taxon>Dikarya</taxon>
        <taxon>Basidiomycota</taxon>
        <taxon>Agaricomycotina</taxon>
        <taxon>Agaricomycetes</taxon>
        <taxon>Cantharellales</taxon>
        <taxon>Hydnaceae</taxon>
        <taxon>Hydnum</taxon>
    </lineage>
</organism>
<dbReference type="EMBL" id="MU128917">
    <property type="protein sequence ID" value="KAF9519548.1"/>
    <property type="molecule type" value="Genomic_DNA"/>
</dbReference>
<accession>A0A9P6E1M6</accession>
<evidence type="ECO:0000313" key="2">
    <source>
        <dbReference type="Proteomes" id="UP000886523"/>
    </source>
</evidence>
<gene>
    <name evidence="1" type="ORF">BS47DRAFT_1260704</name>
</gene>
<keyword evidence="2" id="KW-1185">Reference proteome</keyword>
<comment type="caution">
    <text evidence="1">The sequence shown here is derived from an EMBL/GenBank/DDBJ whole genome shotgun (WGS) entry which is preliminary data.</text>
</comment>
<sequence length="117" mass="13348">MCFAEDSVEYATATCVMCAVMREVYNKPHTLCPHVPAMGVCRNRANHPKADMVYYRNAEIKTYNGCGYCKWADRHPDLSPRERYDNPGWPGCCRPPSASEYMQYIDGADWPAVSHIH</sequence>
<dbReference type="Proteomes" id="UP000886523">
    <property type="component" value="Unassembled WGS sequence"/>
</dbReference>
<name>A0A9P6E1M6_9AGAM</name>
<dbReference type="OrthoDB" id="3217643at2759"/>
<evidence type="ECO:0000313" key="1">
    <source>
        <dbReference type="EMBL" id="KAF9519548.1"/>
    </source>
</evidence>
<proteinExistence type="predicted"/>